<protein>
    <submittedName>
        <fullName evidence="1">Type VI secretion system protein ImpH</fullName>
    </submittedName>
</protein>
<evidence type="ECO:0000313" key="2">
    <source>
        <dbReference type="Proteomes" id="UP000243426"/>
    </source>
</evidence>
<dbReference type="Proteomes" id="UP000243426">
    <property type="component" value="Chromosome I"/>
</dbReference>
<gene>
    <name evidence="1" type="ORF">SAMN05216198_0944</name>
</gene>
<dbReference type="EMBL" id="LT629748">
    <property type="protein sequence ID" value="SDR99578.1"/>
    <property type="molecule type" value="Genomic_DNA"/>
</dbReference>
<reference evidence="2" key="1">
    <citation type="submission" date="2016-10" db="EMBL/GenBank/DDBJ databases">
        <authorList>
            <person name="Varghese N."/>
            <person name="Submissions S."/>
        </authorList>
    </citation>
    <scope>NUCLEOTIDE SEQUENCE [LARGE SCALE GENOMIC DNA]</scope>
    <source>
        <strain evidence="2">2SM5</strain>
    </source>
</reference>
<dbReference type="Pfam" id="PF06996">
    <property type="entry name" value="T6SS_TssG"/>
    <property type="match status" value="1"/>
</dbReference>
<name>A0A1H1NKU2_9GAMM</name>
<dbReference type="OrthoDB" id="1523296at2"/>
<dbReference type="PANTHER" id="PTHR35564:SF3">
    <property type="entry name" value="TYPE VI SECRETION SYSTEM BASEPLATE SUBUNIT TSSG"/>
    <property type="match status" value="1"/>
</dbReference>
<sequence length="335" mass="37923">MAATDGATAPALTPIARNIREYSLFQGIQLVLERLRHAHPDLDDEALYERLELQANPSMGFPGSEIESVRYFEEHGELRACLRVNLVSLFGAGSPLPAFYGEQALGDSADGNPTRMFMDLFNNRLQRLLLPVWQKYRYHARFSAGARDSVSALLFSLIGLSGDTIRNSTELNWKRLLPYLGLLSLRAQSAAMIESVLRYYFKHEQLHIEQCLEREVEIPDEQRCQLGLGNSMLGENLVLGERVRDRGGKFRIHILNLDWARFHDFLPPGCDNQPLRVLIRFVLRTPLDYDVRLHLQPNEIHELRLGAGNACRLGWTSWLGCEHADGMVTLGSCAP</sequence>
<evidence type="ECO:0000313" key="1">
    <source>
        <dbReference type="EMBL" id="SDR99578.1"/>
    </source>
</evidence>
<keyword evidence="2" id="KW-1185">Reference proteome</keyword>
<proteinExistence type="predicted"/>
<dbReference type="STRING" id="797277.SAMN05216198_0944"/>
<dbReference type="AlphaFoldDB" id="A0A1H1NKU2"/>
<dbReference type="RefSeq" id="WP_090272261.1">
    <property type="nucleotide sequence ID" value="NZ_LT629748.1"/>
</dbReference>
<accession>A0A1H1NKU2</accession>
<dbReference type="InterPro" id="IPR010732">
    <property type="entry name" value="T6SS_TssG-like"/>
</dbReference>
<dbReference type="PANTHER" id="PTHR35564">
    <property type="match status" value="1"/>
</dbReference>
<organism evidence="1 2">
    <name type="scientific">Halopseudomonas litoralis</name>
    <dbReference type="NCBI Taxonomy" id="797277"/>
    <lineage>
        <taxon>Bacteria</taxon>
        <taxon>Pseudomonadati</taxon>
        <taxon>Pseudomonadota</taxon>
        <taxon>Gammaproteobacteria</taxon>
        <taxon>Pseudomonadales</taxon>
        <taxon>Pseudomonadaceae</taxon>
        <taxon>Halopseudomonas</taxon>
    </lineage>
</organism>
<dbReference type="NCBIfam" id="TIGR03347">
    <property type="entry name" value="VI_chp_1"/>
    <property type="match status" value="1"/>
</dbReference>